<keyword evidence="3" id="KW-0812">Transmembrane</keyword>
<dbReference type="AlphaFoldDB" id="A0A8H8QK41"/>
<gene>
    <name evidence="5" type="ORF">UBRO2_01524</name>
</gene>
<evidence type="ECO:0000256" key="2">
    <source>
        <dbReference type="ARBA" id="ARBA00022801"/>
    </source>
</evidence>
<evidence type="ECO:0000259" key="4">
    <source>
        <dbReference type="Pfam" id="PF00135"/>
    </source>
</evidence>
<organism evidence="5 6">
    <name type="scientific">Ustilago bromivora</name>
    <dbReference type="NCBI Taxonomy" id="307758"/>
    <lineage>
        <taxon>Eukaryota</taxon>
        <taxon>Fungi</taxon>
        <taxon>Dikarya</taxon>
        <taxon>Basidiomycota</taxon>
        <taxon>Ustilaginomycotina</taxon>
        <taxon>Ustilaginomycetes</taxon>
        <taxon>Ustilaginales</taxon>
        <taxon>Ustilaginaceae</taxon>
        <taxon>Ustilago</taxon>
    </lineage>
</organism>
<dbReference type="GO" id="GO:0016787">
    <property type="term" value="F:hydrolase activity"/>
    <property type="evidence" value="ECO:0007669"/>
    <property type="project" value="UniProtKB-KW"/>
</dbReference>
<dbReference type="EMBL" id="ULHB01000020">
    <property type="protein sequence ID" value="SYW76687.1"/>
    <property type="molecule type" value="Genomic_DNA"/>
</dbReference>
<dbReference type="PROSITE" id="PS00122">
    <property type="entry name" value="CARBOXYLESTERASE_B_1"/>
    <property type="match status" value="1"/>
</dbReference>
<keyword evidence="3" id="KW-0472">Membrane</keyword>
<name>A0A8H8QK41_9BASI</name>
<sequence length="762" mass="82911">MAYFSRNGVMFHHLPQLVRIVDERIWSSCSQDGNNTLLVIETGWLGLPPDVQHSPGAPAKGRRVTSTMMNLFALALLAVLFYACNVQGAASVSSLGSGVRFLYQNDLDWARANSAARQAGYLILTTPLTAQDAATKCTALNEALAPTSALSDAGLQAQMSYALFEQSYAGGQSFWVADRRAFVVTAGNDGIAAIALSQTSVETKLPALCTQSAPWNFANHTDTSAQWQVATSSNGVQFNGFRDALSFRFQALPYANPTQRFTYSSVYDGRSTGNYSISALERTRAKQCPQLGSDTAYTEECQVANVFTPYLPSASDLSNGKPLKPVFVFIHGGGYRSGSGLDFTFDGGNMASRSDVVVVTFNYRLGTLGYLAYNDQIRGNYGLGDVVTMLRWVQKYIKEFGGDPNKVTVGGQSAGAQHVESLLASPAAAGLFQRAMIFSGAAHDNAFVYPTIQQARQGAAGNVVKSLGCDTASDVLDCLRGKSISSFLQNAYTSIVQDGTFIQSPKLDMRPASRASGHVNRVPVMWGTLRDEQASFHTPNPGETDFVNAMKQVGIQSNYSDIVLRDTNTFPVNEYGVRNMTNTIKTDIYIRCGIQAMAYASALNKVFPKVYSYWHDQRSIQIPNYDPFYVCTAQNGNLSPSSYYMCHSGDLIPIFHTGGSGFRLPYRDNNDLAWMATVIDQFSAFIRTGDPAPSMEYLSARGAAYASTRARTTSSEARWTQLTASDQRQVSFGPVRQKMQTVAQKGDQCSALGKGIDYIARL</sequence>
<dbReference type="Gene3D" id="3.40.50.1820">
    <property type="entry name" value="alpha/beta hydrolase"/>
    <property type="match status" value="1"/>
</dbReference>
<dbReference type="Proteomes" id="UP000658997">
    <property type="component" value="Unassembled WGS sequence"/>
</dbReference>
<protein>
    <submittedName>
        <fullName evidence="5">Related to Para-nitrobenzyl esterase</fullName>
    </submittedName>
</protein>
<evidence type="ECO:0000256" key="1">
    <source>
        <dbReference type="ARBA" id="ARBA00005964"/>
    </source>
</evidence>
<comment type="caution">
    <text evidence="5">The sequence shown here is derived from an EMBL/GenBank/DDBJ whole genome shotgun (WGS) entry which is preliminary data.</text>
</comment>
<dbReference type="PANTHER" id="PTHR43142:SF3">
    <property type="entry name" value="PUTATIVE (AFU_ORTHOLOGUE AFUA_3G09070)-RELATED"/>
    <property type="match status" value="1"/>
</dbReference>
<dbReference type="InterPro" id="IPR002018">
    <property type="entry name" value="CarbesteraseB"/>
</dbReference>
<keyword evidence="2" id="KW-0378">Hydrolase</keyword>
<keyword evidence="6" id="KW-1185">Reference proteome</keyword>
<evidence type="ECO:0000313" key="5">
    <source>
        <dbReference type="EMBL" id="SYW76687.1"/>
    </source>
</evidence>
<evidence type="ECO:0000313" key="6">
    <source>
        <dbReference type="Proteomes" id="UP000658997"/>
    </source>
</evidence>
<proteinExistence type="inferred from homology"/>
<comment type="similarity">
    <text evidence="1">Belongs to the type-B carboxylesterase/lipase family.</text>
</comment>
<dbReference type="PANTHER" id="PTHR43142">
    <property type="entry name" value="CARBOXYLIC ESTER HYDROLASE"/>
    <property type="match status" value="1"/>
</dbReference>
<reference evidence="5" key="1">
    <citation type="submission" date="2018-08" db="EMBL/GenBank/DDBJ databases">
        <authorList>
            <person name="Guldener U."/>
        </authorList>
    </citation>
    <scope>NUCLEOTIDE SEQUENCE</scope>
    <source>
        <strain evidence="5">UB2</strain>
    </source>
</reference>
<feature type="domain" description="Carboxylesterase type B" evidence="4">
    <location>
        <begin position="253"/>
        <end position="740"/>
    </location>
</feature>
<dbReference type="InterPro" id="IPR019826">
    <property type="entry name" value="Carboxylesterase_B_AS"/>
</dbReference>
<accession>A0A8H8QK41</accession>
<dbReference type="SUPFAM" id="SSF53474">
    <property type="entry name" value="alpha/beta-Hydrolases"/>
    <property type="match status" value="1"/>
</dbReference>
<dbReference type="InterPro" id="IPR029058">
    <property type="entry name" value="AB_hydrolase_fold"/>
</dbReference>
<dbReference type="Pfam" id="PF00135">
    <property type="entry name" value="COesterase"/>
    <property type="match status" value="1"/>
</dbReference>
<keyword evidence="3" id="KW-1133">Transmembrane helix</keyword>
<feature type="transmembrane region" description="Helical" evidence="3">
    <location>
        <begin position="64"/>
        <end position="83"/>
    </location>
</feature>
<evidence type="ECO:0000256" key="3">
    <source>
        <dbReference type="SAM" id="Phobius"/>
    </source>
</evidence>